<name>A0A915LG60_MELJA</name>
<feature type="compositionally biased region" description="Low complexity" evidence="1">
    <location>
        <begin position="221"/>
        <end position="236"/>
    </location>
</feature>
<dbReference type="InterPro" id="IPR039353">
    <property type="entry name" value="TF_Adf1"/>
</dbReference>
<dbReference type="PROSITE" id="PS51029">
    <property type="entry name" value="MADF"/>
    <property type="match status" value="1"/>
</dbReference>
<dbReference type="GO" id="GO:0005667">
    <property type="term" value="C:transcription regulator complex"/>
    <property type="evidence" value="ECO:0007669"/>
    <property type="project" value="TreeGrafter"/>
</dbReference>
<dbReference type="GO" id="GO:0005634">
    <property type="term" value="C:nucleus"/>
    <property type="evidence" value="ECO:0007669"/>
    <property type="project" value="TreeGrafter"/>
</dbReference>
<sequence>MFLALLAKCVIEISAYDRQQQQIEIAIAAAINGGSITSPFRESDGGGGASSSSFTSSNDDFLHRLVNAVRREPCLYNPNDEHHGNKHSSAQYRAAVWQRLVKELNYHEDAHSLQTQWKRLRERYVRERRRKAAKDFFDPLTGGVSSVKNFHLMHWIDEFLPDISNNQSSSSNSSNNDPVVVCVVFPCTCLPLNNGFGNIGICKSSLNGPSTSAIGSKKNESTNGSPSSTSSETSTISGGGGQQQQIILPNLRHQIKSEINGGSAFYSTGKANQLMYKLREELGLRMPPVIGLSSSITNANRNFKANFS</sequence>
<evidence type="ECO:0000313" key="3">
    <source>
        <dbReference type="Proteomes" id="UP000887561"/>
    </source>
</evidence>
<protein>
    <submittedName>
        <fullName evidence="4">MADF domain-containing protein</fullName>
    </submittedName>
</protein>
<dbReference type="InterPro" id="IPR006578">
    <property type="entry name" value="MADF-dom"/>
</dbReference>
<evidence type="ECO:0000313" key="4">
    <source>
        <dbReference type="WBParaSite" id="scaffold1045_cov153.g2314"/>
    </source>
</evidence>
<dbReference type="Pfam" id="PF10545">
    <property type="entry name" value="MADF_DNA_bdg"/>
    <property type="match status" value="1"/>
</dbReference>
<evidence type="ECO:0000256" key="1">
    <source>
        <dbReference type="SAM" id="MobiDB-lite"/>
    </source>
</evidence>
<accession>A0A915LG60</accession>
<dbReference type="PANTHER" id="PTHR12243">
    <property type="entry name" value="MADF DOMAIN TRANSCRIPTION FACTOR"/>
    <property type="match status" value="1"/>
</dbReference>
<organism evidence="3 4">
    <name type="scientific">Meloidogyne javanica</name>
    <name type="common">Root-knot nematode worm</name>
    <dbReference type="NCBI Taxonomy" id="6303"/>
    <lineage>
        <taxon>Eukaryota</taxon>
        <taxon>Metazoa</taxon>
        <taxon>Ecdysozoa</taxon>
        <taxon>Nematoda</taxon>
        <taxon>Chromadorea</taxon>
        <taxon>Rhabditida</taxon>
        <taxon>Tylenchina</taxon>
        <taxon>Tylenchomorpha</taxon>
        <taxon>Tylenchoidea</taxon>
        <taxon>Meloidogynidae</taxon>
        <taxon>Meloidogyninae</taxon>
        <taxon>Meloidogyne</taxon>
        <taxon>Meloidogyne incognita group</taxon>
    </lineage>
</organism>
<dbReference type="SMART" id="SM00595">
    <property type="entry name" value="MADF"/>
    <property type="match status" value="1"/>
</dbReference>
<proteinExistence type="predicted"/>
<dbReference type="PANTHER" id="PTHR12243:SF67">
    <property type="entry name" value="COREPRESSOR OF PANGOLIN, ISOFORM A-RELATED"/>
    <property type="match status" value="1"/>
</dbReference>
<dbReference type="WBParaSite" id="scaffold1045_cov153.g2314">
    <property type="protein sequence ID" value="scaffold1045_cov153.g2314"/>
    <property type="gene ID" value="scaffold1045_cov153.g2314"/>
</dbReference>
<feature type="domain" description="MADF" evidence="2">
    <location>
        <begin position="64"/>
        <end position="161"/>
    </location>
</feature>
<keyword evidence="3" id="KW-1185">Reference proteome</keyword>
<reference evidence="4" key="1">
    <citation type="submission" date="2022-11" db="UniProtKB">
        <authorList>
            <consortium name="WormBaseParasite"/>
        </authorList>
    </citation>
    <scope>IDENTIFICATION</scope>
</reference>
<feature type="region of interest" description="Disordered" evidence="1">
    <location>
        <begin position="210"/>
        <end position="242"/>
    </location>
</feature>
<evidence type="ECO:0000259" key="2">
    <source>
        <dbReference type="PROSITE" id="PS51029"/>
    </source>
</evidence>
<dbReference type="AlphaFoldDB" id="A0A915LG60"/>
<dbReference type="GO" id="GO:0006357">
    <property type="term" value="P:regulation of transcription by RNA polymerase II"/>
    <property type="evidence" value="ECO:0007669"/>
    <property type="project" value="TreeGrafter"/>
</dbReference>
<dbReference type="Proteomes" id="UP000887561">
    <property type="component" value="Unplaced"/>
</dbReference>